<feature type="transmembrane region" description="Helical" evidence="1">
    <location>
        <begin position="96"/>
        <end position="115"/>
    </location>
</feature>
<feature type="transmembrane region" description="Helical" evidence="1">
    <location>
        <begin position="135"/>
        <end position="157"/>
    </location>
</feature>
<evidence type="ECO:0000313" key="2">
    <source>
        <dbReference type="EMBL" id="MBW2962065.1"/>
    </source>
</evidence>
<protein>
    <recommendedName>
        <fullName evidence="4">Yip1 domain-containing protein</fullName>
    </recommendedName>
</protein>
<dbReference type="RefSeq" id="WP_219040352.1">
    <property type="nucleotide sequence ID" value="NZ_JAHWDF010000009.1"/>
</dbReference>
<reference evidence="2 3" key="1">
    <citation type="submission" date="2021-07" db="EMBL/GenBank/DDBJ databases">
        <title>Mesonia aestuariivivens sp. nov., isolated from a tidal flat.</title>
        <authorList>
            <person name="Kim Y.-O."/>
            <person name="Yoon J.-H."/>
        </authorList>
    </citation>
    <scope>NUCLEOTIDE SEQUENCE [LARGE SCALE GENOMIC DNA]</scope>
    <source>
        <strain evidence="2 3">JHPTF-M18</strain>
    </source>
</reference>
<dbReference type="Proteomes" id="UP000719267">
    <property type="component" value="Unassembled WGS sequence"/>
</dbReference>
<comment type="caution">
    <text evidence="2">The sequence shown here is derived from an EMBL/GenBank/DDBJ whole genome shotgun (WGS) entry which is preliminary data.</text>
</comment>
<evidence type="ECO:0000313" key="3">
    <source>
        <dbReference type="Proteomes" id="UP000719267"/>
    </source>
</evidence>
<keyword evidence="1" id="KW-0812">Transmembrane</keyword>
<name>A0ABS6W2J4_9FLAO</name>
<dbReference type="EMBL" id="JAHWDF010000009">
    <property type="protein sequence ID" value="MBW2962065.1"/>
    <property type="molecule type" value="Genomic_DNA"/>
</dbReference>
<gene>
    <name evidence="2" type="ORF">KW502_09660</name>
</gene>
<keyword evidence="1" id="KW-1133">Transmembrane helix</keyword>
<feature type="transmembrane region" description="Helical" evidence="1">
    <location>
        <begin position="57"/>
        <end position="75"/>
    </location>
</feature>
<keyword evidence="3" id="KW-1185">Reference proteome</keyword>
<keyword evidence="1" id="KW-0472">Membrane</keyword>
<proteinExistence type="predicted"/>
<dbReference type="PROSITE" id="PS51257">
    <property type="entry name" value="PROKAR_LIPOPROTEIN"/>
    <property type="match status" value="1"/>
</dbReference>
<sequence>MKKVLLEPFEHYTEKKLLGIGILGTLIGCFIAYVFHARFDGVLDVHFVKAIEIYHPFLDNSINIITLSLLLFITGKIINKKTRCIDILNACLIARLPYYLISFGNINNYMLMLSQKLLNFDPSQPQLMPIGGVDLLLLLAFAFISLLLLIYFLYLLYKGYQIATNAKGALAIGLFILAVLIAEVISKYLIYTLY</sequence>
<feature type="transmembrane region" description="Helical" evidence="1">
    <location>
        <begin position="169"/>
        <end position="191"/>
    </location>
</feature>
<evidence type="ECO:0000256" key="1">
    <source>
        <dbReference type="SAM" id="Phobius"/>
    </source>
</evidence>
<accession>A0ABS6W2J4</accession>
<feature type="transmembrane region" description="Helical" evidence="1">
    <location>
        <begin position="17"/>
        <end position="37"/>
    </location>
</feature>
<evidence type="ECO:0008006" key="4">
    <source>
        <dbReference type="Google" id="ProtNLM"/>
    </source>
</evidence>
<organism evidence="2 3">
    <name type="scientific">Mesonia aestuariivivens</name>
    <dbReference type="NCBI Taxonomy" id="2796128"/>
    <lineage>
        <taxon>Bacteria</taxon>
        <taxon>Pseudomonadati</taxon>
        <taxon>Bacteroidota</taxon>
        <taxon>Flavobacteriia</taxon>
        <taxon>Flavobacteriales</taxon>
        <taxon>Flavobacteriaceae</taxon>
        <taxon>Mesonia</taxon>
    </lineage>
</organism>